<evidence type="ECO:0000313" key="2">
    <source>
        <dbReference type="Proteomes" id="UP000295063"/>
    </source>
</evidence>
<gene>
    <name evidence="1" type="ORF">EV210_101135</name>
</gene>
<dbReference type="EMBL" id="SLUI01000001">
    <property type="protein sequence ID" value="TCL39937.1"/>
    <property type="molecule type" value="Genomic_DNA"/>
</dbReference>
<proteinExistence type="predicted"/>
<reference evidence="1 2" key="1">
    <citation type="submission" date="2019-03" db="EMBL/GenBank/DDBJ databases">
        <title>Genomic Encyclopedia of Type Strains, Phase IV (KMG-IV): sequencing the most valuable type-strain genomes for metagenomic binning, comparative biology and taxonomic classification.</title>
        <authorList>
            <person name="Goeker M."/>
        </authorList>
    </citation>
    <scope>NUCLEOTIDE SEQUENCE [LARGE SCALE GENOMIC DNA]</scope>
    <source>
        <strain evidence="1 2">DSM 15969</strain>
    </source>
</reference>
<dbReference type="Proteomes" id="UP000295063">
    <property type="component" value="Unassembled WGS sequence"/>
</dbReference>
<keyword evidence="2" id="KW-1185">Reference proteome</keyword>
<protein>
    <submittedName>
        <fullName evidence="1">Uncharacterized protein</fullName>
    </submittedName>
</protein>
<accession>A0A4R1Q298</accession>
<organism evidence="1 2">
    <name type="scientific">Anaerospora hongkongensis</name>
    <dbReference type="NCBI Taxonomy" id="244830"/>
    <lineage>
        <taxon>Bacteria</taxon>
        <taxon>Bacillati</taxon>
        <taxon>Bacillota</taxon>
        <taxon>Negativicutes</taxon>
        <taxon>Selenomonadales</taxon>
        <taxon>Sporomusaceae</taxon>
        <taxon>Anaerospora</taxon>
    </lineage>
</organism>
<evidence type="ECO:0000313" key="1">
    <source>
        <dbReference type="EMBL" id="TCL39937.1"/>
    </source>
</evidence>
<dbReference type="RefSeq" id="WP_132074013.1">
    <property type="nucleotide sequence ID" value="NZ_SLUI01000001.1"/>
</dbReference>
<dbReference type="AlphaFoldDB" id="A0A4R1Q298"/>
<comment type="caution">
    <text evidence="1">The sequence shown here is derived from an EMBL/GenBank/DDBJ whole genome shotgun (WGS) entry which is preliminary data.</text>
</comment>
<name>A0A4R1Q298_9FIRM</name>
<sequence>MRKKILVPIITLILSLMLNSVVFAKANHWKDNSFDFSSIQKIVIMTYSFDQDILDPFASQKTSEYIAAEIAKQDVQFLTLDQVIKQIGQDLNIDMAAIKKQNPNQFFDIIATNISKYADAGIKINVYQMGWVKQYIPPSSFNYTSYNTSYINGYNSKGTNFSAFVQTPQTNQVTIPGGFEDFATASMAISVYDLKDIKLIWGYSDYKSDQSRAFKKASPEQSMKKLTEDAFKTLPVKKIKK</sequence>